<evidence type="ECO:0000256" key="1">
    <source>
        <dbReference type="SAM" id="MobiDB-lite"/>
    </source>
</evidence>
<dbReference type="EMBL" id="CP027541">
    <property type="protein sequence ID" value="AWT51924.1"/>
    <property type="molecule type" value="Genomic_DNA"/>
</dbReference>
<dbReference type="AlphaFoldDB" id="A0A2U9PJJ9"/>
<dbReference type="Proteomes" id="UP000011200">
    <property type="component" value="Chromosome"/>
</dbReference>
<evidence type="ECO:0000313" key="2">
    <source>
        <dbReference type="EMBL" id="AWT51924.1"/>
    </source>
</evidence>
<protein>
    <submittedName>
        <fullName evidence="2">Uncharacterized protein</fullName>
    </submittedName>
</protein>
<feature type="compositionally biased region" description="Low complexity" evidence="1">
    <location>
        <begin position="1"/>
        <end position="13"/>
    </location>
</feature>
<reference evidence="2 3" key="1">
    <citation type="journal article" date="2013" name="Genome Announc.">
        <title>Draft genome sequence of MKD8, a conjugal recipient Mycobacterium smegmatis strain.</title>
        <authorList>
            <person name="Gray T.A."/>
            <person name="Palumbo M.J."/>
            <person name="Derbyshire K.M."/>
        </authorList>
    </citation>
    <scope>NUCLEOTIDE SEQUENCE [LARGE SCALE GENOMIC DNA]</scope>
    <source>
        <strain evidence="2 3">MKD8</strain>
    </source>
</reference>
<name>A0A2U9PJJ9_MYCSE</name>
<reference evidence="3" key="2">
    <citation type="submission" date="2018-03" db="EMBL/GenBank/DDBJ databases">
        <authorList>
            <person name="Derbyshire K."/>
            <person name="Gray T.A."/>
            <person name="Champion M."/>
        </authorList>
    </citation>
    <scope>NUCLEOTIDE SEQUENCE [LARGE SCALE GENOMIC DNA]</scope>
    <source>
        <strain evidence="3">MKD8</strain>
    </source>
</reference>
<organism evidence="2 3">
    <name type="scientific">Mycolicibacterium smegmatis (strain MKD8)</name>
    <name type="common">Mycobacterium smegmatis</name>
    <dbReference type="NCBI Taxonomy" id="1214915"/>
    <lineage>
        <taxon>Bacteria</taxon>
        <taxon>Bacillati</taxon>
        <taxon>Actinomycetota</taxon>
        <taxon>Actinomycetes</taxon>
        <taxon>Mycobacteriales</taxon>
        <taxon>Mycobacteriaceae</taxon>
        <taxon>Mycolicibacterium</taxon>
    </lineage>
</organism>
<sequence>MRPSATSTSAGASPCNGDPGSVTAMRTNRSRSIIPTLWIDEPALAISRDPVWAGATGKALSPNWNRTRCSATPSASAPTWLIAV</sequence>
<gene>
    <name evidence="2" type="ORF">D806_009340</name>
</gene>
<feature type="region of interest" description="Disordered" evidence="1">
    <location>
        <begin position="1"/>
        <end position="24"/>
    </location>
</feature>
<proteinExistence type="predicted"/>
<accession>A0A2U9PJJ9</accession>
<evidence type="ECO:0000313" key="3">
    <source>
        <dbReference type="Proteomes" id="UP000011200"/>
    </source>
</evidence>